<sequence>RAEPRQRRRGGSGAAPGATPGPFPLHRSAGAAEKRTAGTGRGGGTGIPPLLNPFTAAGVTGRGPRAPLFPLLGSRYRQPPEKRRRTIEDFNKFCSFVLAYAGYIPAAAEGTGGYRELPGRQREGRGGAGRDRGGNGRAAKACGRYRGGHRANTGSCREVPEGHRAGGLARGVPGPPPPPPPPPSPPAPPPPRRRPGGSRRAPRGPRVIDSALNPAPPSLSANRVAIRPKPRPQREAPRGGKRRPFVGNQWRRDLHGHALCASRRMLGGVGGARDGDYKSRRALRGGAMLRRGFVLGGGYVGVLMGGLGWFGGFWGEFGGPELHFGVNLRFLGWILGLWGEFGVPGSEFEVPRLDFGVSLRFLVWGSRSDFGVSLGFLVGLWGEFGVPGLDSGASL</sequence>
<keyword evidence="2" id="KW-1133">Transmembrane helix</keyword>
<evidence type="ECO:0000256" key="2">
    <source>
        <dbReference type="SAM" id="Phobius"/>
    </source>
</evidence>
<evidence type="ECO:0000313" key="3">
    <source>
        <dbReference type="EMBL" id="RLV62217.1"/>
    </source>
</evidence>
<dbReference type="AlphaFoldDB" id="A0A3L8Q4F5"/>
<keyword evidence="2" id="KW-0812">Transmembrane</keyword>
<protein>
    <submittedName>
        <fullName evidence="3">Uncharacterized protein</fullName>
    </submittedName>
</protein>
<feature type="compositionally biased region" description="Pro residues" evidence="1">
    <location>
        <begin position="173"/>
        <end position="190"/>
    </location>
</feature>
<reference evidence="3 4" key="1">
    <citation type="journal article" date="2018" name="Proc. R. Soc. B">
        <title>A non-coding region near Follistatin controls head colour polymorphism in the Gouldian finch.</title>
        <authorList>
            <person name="Toomey M.B."/>
            <person name="Marques C.I."/>
            <person name="Andrade P."/>
            <person name="Araujo P.M."/>
            <person name="Sabatino S."/>
            <person name="Gazda M.A."/>
            <person name="Afonso S."/>
            <person name="Lopes R.J."/>
            <person name="Corbo J.C."/>
            <person name="Carneiro M."/>
        </authorList>
    </citation>
    <scope>NUCLEOTIDE SEQUENCE [LARGE SCALE GENOMIC DNA]</scope>
    <source>
        <strain evidence="3">Red01</strain>
        <tissue evidence="3">Muscle</tissue>
    </source>
</reference>
<evidence type="ECO:0000256" key="1">
    <source>
        <dbReference type="SAM" id="MobiDB-lite"/>
    </source>
</evidence>
<keyword evidence="2" id="KW-0472">Membrane</keyword>
<name>A0A3L8Q4F5_CHLGU</name>
<evidence type="ECO:0000313" key="4">
    <source>
        <dbReference type="Proteomes" id="UP000276834"/>
    </source>
</evidence>
<feature type="compositionally biased region" description="Basic residues" evidence="1">
    <location>
        <begin position="1"/>
        <end position="10"/>
    </location>
</feature>
<gene>
    <name evidence="3" type="ORF">DV515_00019545</name>
</gene>
<feature type="non-terminal residue" evidence="3">
    <location>
        <position position="1"/>
    </location>
</feature>
<proteinExistence type="predicted"/>
<feature type="region of interest" description="Disordered" evidence="1">
    <location>
        <begin position="109"/>
        <end position="248"/>
    </location>
</feature>
<comment type="caution">
    <text evidence="3">The sequence shown here is derived from an EMBL/GenBank/DDBJ whole genome shotgun (WGS) entry which is preliminary data.</text>
</comment>
<feature type="non-terminal residue" evidence="3">
    <location>
        <position position="395"/>
    </location>
</feature>
<keyword evidence="4" id="KW-1185">Reference proteome</keyword>
<accession>A0A3L8Q4F5</accession>
<organism evidence="3 4">
    <name type="scientific">Chloebia gouldiae</name>
    <name type="common">Gouldian finch</name>
    <name type="synonym">Erythrura gouldiae</name>
    <dbReference type="NCBI Taxonomy" id="44316"/>
    <lineage>
        <taxon>Eukaryota</taxon>
        <taxon>Metazoa</taxon>
        <taxon>Chordata</taxon>
        <taxon>Craniata</taxon>
        <taxon>Vertebrata</taxon>
        <taxon>Euteleostomi</taxon>
        <taxon>Archelosauria</taxon>
        <taxon>Archosauria</taxon>
        <taxon>Dinosauria</taxon>
        <taxon>Saurischia</taxon>
        <taxon>Theropoda</taxon>
        <taxon>Coelurosauria</taxon>
        <taxon>Aves</taxon>
        <taxon>Neognathae</taxon>
        <taxon>Neoaves</taxon>
        <taxon>Telluraves</taxon>
        <taxon>Australaves</taxon>
        <taxon>Passeriformes</taxon>
        <taxon>Passeroidea</taxon>
        <taxon>Passeridae</taxon>
        <taxon>Chloebia</taxon>
    </lineage>
</organism>
<feature type="region of interest" description="Disordered" evidence="1">
    <location>
        <begin position="1"/>
        <end position="67"/>
    </location>
</feature>
<dbReference type="EMBL" id="QUSF01009690">
    <property type="protein sequence ID" value="RLV62217.1"/>
    <property type="molecule type" value="Genomic_DNA"/>
</dbReference>
<dbReference type="Proteomes" id="UP000276834">
    <property type="component" value="Unassembled WGS sequence"/>
</dbReference>
<feature type="transmembrane region" description="Helical" evidence="2">
    <location>
        <begin position="288"/>
        <end position="310"/>
    </location>
</feature>
<feature type="compositionally biased region" description="Basic residues" evidence="1">
    <location>
        <begin position="191"/>
        <end position="203"/>
    </location>
</feature>
<dbReference type="OrthoDB" id="79252at2759"/>
<feature type="compositionally biased region" description="Basic and acidic residues" evidence="1">
    <location>
        <begin position="117"/>
        <end position="134"/>
    </location>
</feature>